<feature type="transmembrane region" description="Helical" evidence="2">
    <location>
        <begin position="118"/>
        <end position="139"/>
    </location>
</feature>
<feature type="transmembrane region" description="Helical" evidence="2">
    <location>
        <begin position="79"/>
        <end position="98"/>
    </location>
</feature>
<feature type="transmembrane region" description="Helical" evidence="2">
    <location>
        <begin position="12"/>
        <end position="31"/>
    </location>
</feature>
<dbReference type="AlphaFoldDB" id="A0A1U9QR33"/>
<feature type="transmembrane region" description="Helical" evidence="2">
    <location>
        <begin position="159"/>
        <end position="177"/>
    </location>
</feature>
<evidence type="ECO:0000256" key="2">
    <source>
        <dbReference type="SAM" id="Phobius"/>
    </source>
</evidence>
<protein>
    <submittedName>
        <fullName evidence="3">Uncharacterized protein</fullName>
    </submittedName>
</protein>
<proteinExistence type="predicted"/>
<gene>
    <name evidence="3" type="ORF">BBN63_11100</name>
</gene>
<evidence type="ECO:0000256" key="1">
    <source>
        <dbReference type="SAM" id="MobiDB-lite"/>
    </source>
</evidence>
<keyword evidence="2" id="KW-0812">Transmembrane</keyword>
<keyword evidence="4" id="KW-1185">Reference proteome</keyword>
<dbReference type="RefSeq" id="WP_237285428.1">
    <property type="nucleotide sequence ID" value="NZ_CP018047.1"/>
</dbReference>
<dbReference type="Proteomes" id="UP000189677">
    <property type="component" value="Chromosome"/>
</dbReference>
<evidence type="ECO:0000313" key="4">
    <source>
        <dbReference type="Proteomes" id="UP000189677"/>
    </source>
</evidence>
<name>A0A1U9QR33_STRNV</name>
<keyword evidence="2" id="KW-0472">Membrane</keyword>
<feature type="transmembrane region" description="Helical" evidence="2">
    <location>
        <begin position="210"/>
        <end position="229"/>
    </location>
</feature>
<feature type="transmembrane region" description="Helical" evidence="2">
    <location>
        <begin position="275"/>
        <end position="293"/>
    </location>
</feature>
<dbReference type="KEGG" id="snw:BBN63_11100"/>
<evidence type="ECO:0000313" key="3">
    <source>
        <dbReference type="EMBL" id="AQU66712.1"/>
    </source>
</evidence>
<sequence length="350" mass="35847">MIFTRGARITGTVLCAALAVVTAVWIARDLMETERPVDLWWFWAGQGDAGAAPPVTSLLDPVLLAVYVVVAVTVMRSAVAASALFATGLLTFAVRLPGLWVLGSSWMDGRASDELRTRALLCAFGVLAVAVALIVTALAGRGAPDTAYALTPTRPAQGVAVTSFLLLGAAAGIWAAWEVYWGQRLGLDAYLDRVTGESVLMPLLGTPPGWLNAAIVLLCLAAAVGALFGTPFSRPLGMVAAALLVGVGGAALATALRYEQLDRFSELTTVEQLSLASMLFGLGAGALALLALARGGEEDMPGAGPYGPAWGQPEPERYGQGGGGFGPDGYGQGGSGGFGPPPPSSPPPGW</sequence>
<feature type="transmembrane region" description="Helical" evidence="2">
    <location>
        <begin position="51"/>
        <end position="72"/>
    </location>
</feature>
<keyword evidence="2" id="KW-1133">Transmembrane helix</keyword>
<organism evidence="3 4">
    <name type="scientific">Streptomyces niveus</name>
    <name type="common">Streptomyces spheroides</name>
    <dbReference type="NCBI Taxonomy" id="193462"/>
    <lineage>
        <taxon>Bacteria</taxon>
        <taxon>Bacillati</taxon>
        <taxon>Actinomycetota</taxon>
        <taxon>Actinomycetes</taxon>
        <taxon>Kitasatosporales</taxon>
        <taxon>Streptomycetaceae</taxon>
        <taxon>Streptomyces</taxon>
    </lineage>
</organism>
<feature type="region of interest" description="Disordered" evidence="1">
    <location>
        <begin position="302"/>
        <end position="350"/>
    </location>
</feature>
<accession>A0A1U9QR33</accession>
<feature type="transmembrane region" description="Helical" evidence="2">
    <location>
        <begin position="236"/>
        <end position="255"/>
    </location>
</feature>
<feature type="compositionally biased region" description="Gly residues" evidence="1">
    <location>
        <begin position="319"/>
        <end position="338"/>
    </location>
</feature>
<feature type="compositionally biased region" description="Pro residues" evidence="1">
    <location>
        <begin position="339"/>
        <end position="350"/>
    </location>
</feature>
<dbReference type="EMBL" id="CP018047">
    <property type="protein sequence ID" value="AQU66712.1"/>
    <property type="molecule type" value="Genomic_DNA"/>
</dbReference>
<reference evidence="3 4" key="1">
    <citation type="submission" date="2016-11" db="EMBL/GenBank/DDBJ databases">
        <title>Complete genome sequence of Streptomyces niveus SCSIO 3406.</title>
        <authorList>
            <person name="Zhu Q."/>
            <person name="Cheng W."/>
            <person name="Song Y."/>
            <person name="Li Q."/>
            <person name="Ju J."/>
        </authorList>
    </citation>
    <scope>NUCLEOTIDE SEQUENCE [LARGE SCALE GENOMIC DNA]</scope>
    <source>
        <strain evidence="3 4">SCSIO 3406</strain>
    </source>
</reference>